<dbReference type="EMBL" id="MTSE01000016">
    <property type="protein sequence ID" value="OUJ71410.1"/>
    <property type="molecule type" value="Genomic_DNA"/>
</dbReference>
<accession>A0A243W8K9</accession>
<keyword evidence="2 5" id="KW-0812">Transmembrane</keyword>
<evidence type="ECO:0000256" key="4">
    <source>
        <dbReference type="ARBA" id="ARBA00023136"/>
    </source>
</evidence>
<proteinExistence type="predicted"/>
<organism evidence="6 7">
    <name type="scientific">Hymenobacter crusticola</name>
    <dbReference type="NCBI Taxonomy" id="1770526"/>
    <lineage>
        <taxon>Bacteria</taxon>
        <taxon>Pseudomonadati</taxon>
        <taxon>Bacteroidota</taxon>
        <taxon>Cytophagia</taxon>
        <taxon>Cytophagales</taxon>
        <taxon>Hymenobacteraceae</taxon>
        <taxon>Hymenobacter</taxon>
    </lineage>
</organism>
<dbReference type="GO" id="GO:0051119">
    <property type="term" value="F:sugar transmembrane transporter activity"/>
    <property type="evidence" value="ECO:0007669"/>
    <property type="project" value="InterPro"/>
</dbReference>
<evidence type="ECO:0000313" key="7">
    <source>
        <dbReference type="Proteomes" id="UP000194873"/>
    </source>
</evidence>
<feature type="transmembrane region" description="Helical" evidence="5">
    <location>
        <begin position="37"/>
        <end position="56"/>
    </location>
</feature>
<dbReference type="OrthoDB" id="122062at2"/>
<keyword evidence="7" id="KW-1185">Reference proteome</keyword>
<comment type="caution">
    <text evidence="6">The sequence shown here is derived from an EMBL/GenBank/DDBJ whole genome shotgun (WGS) entry which is preliminary data.</text>
</comment>
<dbReference type="Pfam" id="PF04193">
    <property type="entry name" value="PQ-loop"/>
    <property type="match status" value="1"/>
</dbReference>
<keyword evidence="3 5" id="KW-1133">Transmembrane helix</keyword>
<dbReference type="Gene3D" id="1.20.1280.290">
    <property type="match status" value="1"/>
</dbReference>
<evidence type="ECO:0000256" key="3">
    <source>
        <dbReference type="ARBA" id="ARBA00022989"/>
    </source>
</evidence>
<evidence type="ECO:0000256" key="5">
    <source>
        <dbReference type="SAM" id="Phobius"/>
    </source>
</evidence>
<reference evidence="6 7" key="1">
    <citation type="submission" date="2017-01" db="EMBL/GenBank/DDBJ databases">
        <title>A new Hymenobacter.</title>
        <authorList>
            <person name="Liang Y."/>
            <person name="Feng F."/>
        </authorList>
    </citation>
    <scope>NUCLEOTIDE SEQUENCE [LARGE SCALE GENOMIC DNA]</scope>
    <source>
        <strain evidence="6">MIMBbqt21</strain>
    </source>
</reference>
<evidence type="ECO:0008006" key="8">
    <source>
        <dbReference type="Google" id="ProtNLM"/>
    </source>
</evidence>
<dbReference type="AlphaFoldDB" id="A0A243W8K9"/>
<dbReference type="GO" id="GO:0016020">
    <property type="term" value="C:membrane"/>
    <property type="evidence" value="ECO:0007669"/>
    <property type="project" value="UniProtKB-SubCell"/>
</dbReference>
<dbReference type="InterPro" id="IPR006603">
    <property type="entry name" value="PQ-loop_rpt"/>
</dbReference>
<sequence>MTFISVLGLLAALITTAAYIPQAYKTILTRSTASLSLPTYSMLFVGTMLWVGYALAIDNVPVLVANGVTAVLSGIILYLKLTANSRQEQLVAQGK</sequence>
<dbReference type="NCBIfam" id="NF037968">
    <property type="entry name" value="SemiSWEET_2"/>
    <property type="match status" value="1"/>
</dbReference>
<dbReference type="InterPro" id="IPR047662">
    <property type="entry name" value="SemiSWEET"/>
</dbReference>
<dbReference type="Proteomes" id="UP000194873">
    <property type="component" value="Unassembled WGS sequence"/>
</dbReference>
<dbReference type="RefSeq" id="WP_086596252.1">
    <property type="nucleotide sequence ID" value="NZ_MTSE01000016.1"/>
</dbReference>
<evidence type="ECO:0000256" key="1">
    <source>
        <dbReference type="ARBA" id="ARBA00004141"/>
    </source>
</evidence>
<keyword evidence="4 5" id="KW-0472">Membrane</keyword>
<gene>
    <name evidence="6" type="ORF">BXP70_21885</name>
</gene>
<name>A0A243W8K9_9BACT</name>
<protein>
    <recommendedName>
        <fullName evidence="8">Glutathione synthetase</fullName>
    </recommendedName>
</protein>
<evidence type="ECO:0000313" key="6">
    <source>
        <dbReference type="EMBL" id="OUJ71410.1"/>
    </source>
</evidence>
<comment type="subcellular location">
    <subcellularLocation>
        <location evidence="1">Membrane</location>
        <topology evidence="1">Multi-pass membrane protein</topology>
    </subcellularLocation>
</comment>
<feature type="transmembrane region" description="Helical" evidence="5">
    <location>
        <begin position="63"/>
        <end position="81"/>
    </location>
</feature>
<evidence type="ECO:0000256" key="2">
    <source>
        <dbReference type="ARBA" id="ARBA00022692"/>
    </source>
</evidence>